<evidence type="ECO:0000313" key="3">
    <source>
        <dbReference type="Proteomes" id="UP000747542"/>
    </source>
</evidence>
<name>A0A8J5MR67_HOMAM</name>
<keyword evidence="3" id="KW-1185">Reference proteome</keyword>
<sequence length="101" mass="11188">MAHDSKKDHIFPKTHEVGLRYTSAQRESRTGGSNITLEGIAILLTLTFLVRVIADIISRVRNGRSLRRSADDEVDILSHRVMTALSTVEQVLGQALLDHPA</sequence>
<dbReference type="EMBL" id="JAHLQT010030594">
    <property type="protein sequence ID" value="KAG7160958.1"/>
    <property type="molecule type" value="Genomic_DNA"/>
</dbReference>
<protein>
    <submittedName>
        <fullName evidence="2">Uncharacterized protein</fullName>
    </submittedName>
</protein>
<organism evidence="2 3">
    <name type="scientific">Homarus americanus</name>
    <name type="common">American lobster</name>
    <dbReference type="NCBI Taxonomy" id="6706"/>
    <lineage>
        <taxon>Eukaryota</taxon>
        <taxon>Metazoa</taxon>
        <taxon>Ecdysozoa</taxon>
        <taxon>Arthropoda</taxon>
        <taxon>Crustacea</taxon>
        <taxon>Multicrustacea</taxon>
        <taxon>Malacostraca</taxon>
        <taxon>Eumalacostraca</taxon>
        <taxon>Eucarida</taxon>
        <taxon>Decapoda</taxon>
        <taxon>Pleocyemata</taxon>
        <taxon>Astacidea</taxon>
        <taxon>Nephropoidea</taxon>
        <taxon>Nephropidae</taxon>
        <taxon>Homarus</taxon>
    </lineage>
</organism>
<gene>
    <name evidence="2" type="ORF">Hamer_G007744</name>
</gene>
<feature type="transmembrane region" description="Helical" evidence="1">
    <location>
        <begin position="39"/>
        <end position="58"/>
    </location>
</feature>
<evidence type="ECO:0000256" key="1">
    <source>
        <dbReference type="SAM" id="Phobius"/>
    </source>
</evidence>
<keyword evidence="1" id="KW-1133">Transmembrane helix</keyword>
<keyword evidence="1" id="KW-0812">Transmembrane</keyword>
<evidence type="ECO:0000313" key="2">
    <source>
        <dbReference type="EMBL" id="KAG7160958.1"/>
    </source>
</evidence>
<dbReference type="AlphaFoldDB" id="A0A8J5MR67"/>
<accession>A0A8J5MR67</accession>
<reference evidence="2" key="1">
    <citation type="journal article" date="2021" name="Sci. Adv.">
        <title>The American lobster genome reveals insights on longevity, neural, and immune adaptations.</title>
        <authorList>
            <person name="Polinski J.M."/>
            <person name="Zimin A.V."/>
            <person name="Clark K.F."/>
            <person name="Kohn A.B."/>
            <person name="Sadowski N."/>
            <person name="Timp W."/>
            <person name="Ptitsyn A."/>
            <person name="Khanna P."/>
            <person name="Romanova D.Y."/>
            <person name="Williams P."/>
            <person name="Greenwood S.J."/>
            <person name="Moroz L.L."/>
            <person name="Walt D.R."/>
            <person name="Bodnar A.G."/>
        </authorList>
    </citation>
    <scope>NUCLEOTIDE SEQUENCE</scope>
    <source>
        <strain evidence="2">GMGI-L3</strain>
    </source>
</reference>
<dbReference type="Proteomes" id="UP000747542">
    <property type="component" value="Unassembled WGS sequence"/>
</dbReference>
<comment type="caution">
    <text evidence="2">The sequence shown here is derived from an EMBL/GenBank/DDBJ whole genome shotgun (WGS) entry which is preliminary data.</text>
</comment>
<proteinExistence type="predicted"/>
<keyword evidence="1" id="KW-0472">Membrane</keyword>